<sequence>MHPIIQVLAFLLVVLASVCLYFRASSSDKRTLKALNDLKPHVINPVDQTFNWEEKKPYPYRPFKKAPHRMTMGIKKLDPNDIICLENTYLDRVNLRTKLFEETKQYGCHESAIPALKEAYTFVFEFLLKRYPQYFQLSEKGLIHNIITDKFIPYNPDGLSPDEMLKYIACNIEEDILIMLKNPDTEQYDEYVLRAVVSLFPGGFNPIDKINQPLTAIHGPVPGYVEKLQLSMNKFFSRLKPFEFVVLTENPSFISC</sequence>
<protein>
    <submittedName>
        <fullName evidence="2">Uncharacterized protein</fullName>
    </submittedName>
</protein>
<dbReference type="Proteomes" id="UP000186136">
    <property type="component" value="Unassembled WGS sequence"/>
</dbReference>
<feature type="chain" id="PRO_5013360931" evidence="1">
    <location>
        <begin position="17"/>
        <end position="256"/>
    </location>
</feature>
<dbReference type="Pfam" id="PF11927">
    <property type="entry name" value="HODM_asu-like"/>
    <property type="match status" value="1"/>
</dbReference>
<dbReference type="EMBL" id="BDGI01000242">
    <property type="protein sequence ID" value="GAV30691.1"/>
    <property type="molecule type" value="Genomic_DNA"/>
</dbReference>
<dbReference type="OrthoDB" id="5043642at2759"/>
<feature type="signal peptide" evidence="1">
    <location>
        <begin position="1"/>
        <end position="16"/>
    </location>
</feature>
<proteinExistence type="predicted"/>
<evidence type="ECO:0000256" key="1">
    <source>
        <dbReference type="SAM" id="SignalP"/>
    </source>
</evidence>
<gene>
    <name evidence="2" type="ORF">PMKS-004210</name>
</gene>
<organism evidence="2 3">
    <name type="scientific">Pichia membranifaciens</name>
    <dbReference type="NCBI Taxonomy" id="4926"/>
    <lineage>
        <taxon>Eukaryota</taxon>
        <taxon>Fungi</taxon>
        <taxon>Dikarya</taxon>
        <taxon>Ascomycota</taxon>
        <taxon>Saccharomycotina</taxon>
        <taxon>Pichiomycetes</taxon>
        <taxon>Pichiales</taxon>
        <taxon>Pichiaceae</taxon>
        <taxon>Pichia</taxon>
    </lineage>
</organism>
<dbReference type="InterPro" id="IPR021848">
    <property type="entry name" value="HODM_asu-like"/>
</dbReference>
<dbReference type="AlphaFoldDB" id="A0A1Q2YMI5"/>
<evidence type="ECO:0000313" key="3">
    <source>
        <dbReference type="Proteomes" id="UP000186136"/>
    </source>
</evidence>
<reference evidence="2 3" key="1">
    <citation type="submission" date="2016-08" db="EMBL/GenBank/DDBJ databases">
        <title>Whole genome shotgun sequence of Pichia membranifaciens KS47-1.</title>
        <authorList>
            <person name="Konishi M."/>
            <person name="Ishida M."/>
            <person name="Arakawa T."/>
            <person name="Kato Y."/>
            <person name="Horiuchi J."/>
        </authorList>
    </citation>
    <scope>NUCLEOTIDE SEQUENCE [LARGE SCALE GENOMIC DNA]</scope>
    <source>
        <strain evidence="2 3">KS47-1</strain>
    </source>
</reference>
<evidence type="ECO:0000313" key="2">
    <source>
        <dbReference type="EMBL" id="GAV30691.1"/>
    </source>
</evidence>
<accession>A0A1Q2YMI5</accession>
<comment type="caution">
    <text evidence="2">The sequence shown here is derived from an EMBL/GenBank/DDBJ whole genome shotgun (WGS) entry which is preliminary data.</text>
</comment>
<keyword evidence="1" id="KW-0732">Signal</keyword>
<keyword evidence="3" id="KW-1185">Reference proteome</keyword>
<name>A0A1Q2YMI5_9ASCO</name>